<protein>
    <submittedName>
        <fullName evidence="1">Uncharacterized protein</fullName>
    </submittedName>
</protein>
<gene>
    <name evidence="1" type="ORF">TIFTF001_024248</name>
</gene>
<evidence type="ECO:0000313" key="2">
    <source>
        <dbReference type="Proteomes" id="UP001187192"/>
    </source>
</evidence>
<dbReference type="AlphaFoldDB" id="A0AA88AN08"/>
<dbReference type="EMBL" id="BTGU01000055">
    <property type="protein sequence ID" value="GMN55125.1"/>
    <property type="molecule type" value="Genomic_DNA"/>
</dbReference>
<evidence type="ECO:0000313" key="1">
    <source>
        <dbReference type="EMBL" id="GMN55125.1"/>
    </source>
</evidence>
<dbReference type="Proteomes" id="UP001187192">
    <property type="component" value="Unassembled WGS sequence"/>
</dbReference>
<name>A0AA88AN08_FICCA</name>
<sequence>MHWREMKMEETPATTFERLRLRQKKLKTTLMIICGSA</sequence>
<organism evidence="1 2">
    <name type="scientific">Ficus carica</name>
    <name type="common">Common fig</name>
    <dbReference type="NCBI Taxonomy" id="3494"/>
    <lineage>
        <taxon>Eukaryota</taxon>
        <taxon>Viridiplantae</taxon>
        <taxon>Streptophyta</taxon>
        <taxon>Embryophyta</taxon>
        <taxon>Tracheophyta</taxon>
        <taxon>Spermatophyta</taxon>
        <taxon>Magnoliopsida</taxon>
        <taxon>eudicotyledons</taxon>
        <taxon>Gunneridae</taxon>
        <taxon>Pentapetalae</taxon>
        <taxon>rosids</taxon>
        <taxon>fabids</taxon>
        <taxon>Rosales</taxon>
        <taxon>Moraceae</taxon>
        <taxon>Ficeae</taxon>
        <taxon>Ficus</taxon>
    </lineage>
</organism>
<reference evidence="1" key="1">
    <citation type="submission" date="2023-07" db="EMBL/GenBank/DDBJ databases">
        <title>draft genome sequence of fig (Ficus carica).</title>
        <authorList>
            <person name="Takahashi T."/>
            <person name="Nishimura K."/>
        </authorList>
    </citation>
    <scope>NUCLEOTIDE SEQUENCE</scope>
</reference>
<accession>A0AA88AN08</accession>
<keyword evidence="2" id="KW-1185">Reference proteome</keyword>
<comment type="caution">
    <text evidence="1">The sequence shown here is derived from an EMBL/GenBank/DDBJ whole genome shotgun (WGS) entry which is preliminary data.</text>
</comment>
<proteinExistence type="predicted"/>